<protein>
    <submittedName>
        <fullName evidence="2">Oidioi.mRNA.OKI2018_I69.PAR.g11437.t2.cds</fullName>
    </submittedName>
</protein>
<feature type="compositionally biased region" description="Polar residues" evidence="1">
    <location>
        <begin position="82"/>
        <end position="104"/>
    </location>
</feature>
<dbReference type="Proteomes" id="UP001158576">
    <property type="component" value="Chromosome PAR"/>
</dbReference>
<name>A0ABN7RVL0_OIKDI</name>
<feature type="compositionally biased region" description="Basic and acidic residues" evidence="1">
    <location>
        <begin position="145"/>
        <end position="158"/>
    </location>
</feature>
<gene>
    <name evidence="2" type="ORF">OKIOD_LOCUS2995</name>
</gene>
<sequence length="401" mass="45075">MKRLPGEFLRISLILMFIQRKSILRGNQANTEPIELPAQIRIEFDPPSPSTSLITSEELNHQEAESKFAEPEVPVIEVRSPSPRQISSTSPVDDQTTSSASQGFLSIDSGVRLRSSSQDSHHSVPKSWSDFESEAKKWKPVKVAAPKERESSKTRSQDSEPEMSQSSEGYRSSAEIDQEVEKIVADTFKIPLRQGIETIEKEEKPERKIIERPRRNIDDFVRSAISLSDNCTKLVTERKKDRIPSIPTAESKIPRCTSDSGHSDSSLRAEPQRVEKIIRVKLIQSGDKLTYGYLPSEDENAEMFDSSKSISAGSTLSTEQGLKSAARQATVKRRDTFTRNFDKLEKNALQGVEKIYQAHQSRAQQLLIDLQISMAKNGYGKYRPQPIRNSRASDSLLISEV</sequence>
<accession>A0ABN7RVL0</accession>
<dbReference type="EMBL" id="OU015568">
    <property type="protein sequence ID" value="CAG5087018.1"/>
    <property type="molecule type" value="Genomic_DNA"/>
</dbReference>
<evidence type="ECO:0000313" key="3">
    <source>
        <dbReference type="Proteomes" id="UP001158576"/>
    </source>
</evidence>
<feature type="region of interest" description="Disordered" evidence="1">
    <location>
        <begin position="238"/>
        <end position="270"/>
    </location>
</feature>
<feature type="region of interest" description="Disordered" evidence="1">
    <location>
        <begin position="58"/>
        <end position="174"/>
    </location>
</feature>
<reference evidence="2 3" key="1">
    <citation type="submission" date="2021-04" db="EMBL/GenBank/DDBJ databases">
        <authorList>
            <person name="Bliznina A."/>
        </authorList>
    </citation>
    <scope>NUCLEOTIDE SEQUENCE [LARGE SCALE GENOMIC DNA]</scope>
</reference>
<feature type="compositionally biased region" description="Basic and acidic residues" evidence="1">
    <location>
        <begin position="261"/>
        <end position="270"/>
    </location>
</feature>
<evidence type="ECO:0000313" key="2">
    <source>
        <dbReference type="EMBL" id="CAG5087018.1"/>
    </source>
</evidence>
<feature type="compositionally biased region" description="Basic and acidic residues" evidence="1">
    <location>
        <begin position="58"/>
        <end position="70"/>
    </location>
</feature>
<keyword evidence="3" id="KW-1185">Reference proteome</keyword>
<proteinExistence type="predicted"/>
<evidence type="ECO:0000256" key="1">
    <source>
        <dbReference type="SAM" id="MobiDB-lite"/>
    </source>
</evidence>
<organism evidence="2 3">
    <name type="scientific">Oikopleura dioica</name>
    <name type="common">Tunicate</name>
    <dbReference type="NCBI Taxonomy" id="34765"/>
    <lineage>
        <taxon>Eukaryota</taxon>
        <taxon>Metazoa</taxon>
        <taxon>Chordata</taxon>
        <taxon>Tunicata</taxon>
        <taxon>Appendicularia</taxon>
        <taxon>Copelata</taxon>
        <taxon>Oikopleuridae</taxon>
        <taxon>Oikopleura</taxon>
    </lineage>
</organism>